<accession>A0A848M1J6</accession>
<keyword evidence="2" id="KW-0732">Signal</keyword>
<name>A0A848M1J6_PAELE</name>
<feature type="coiled-coil region" evidence="1">
    <location>
        <begin position="140"/>
        <end position="184"/>
    </location>
</feature>
<proteinExistence type="predicted"/>
<keyword evidence="1" id="KW-0175">Coiled coil</keyword>
<protein>
    <recommendedName>
        <fullName evidence="5">N-terminal domain of peptidoglycan hydrolase CwlO-containing protein</fullName>
    </recommendedName>
</protein>
<evidence type="ECO:0000256" key="2">
    <source>
        <dbReference type="SAM" id="SignalP"/>
    </source>
</evidence>
<evidence type="ECO:0000313" key="3">
    <source>
        <dbReference type="EMBL" id="NMO94798.1"/>
    </source>
</evidence>
<organism evidence="3 4">
    <name type="scientific">Paenibacillus lemnae</name>
    <dbReference type="NCBI Taxonomy" id="1330551"/>
    <lineage>
        <taxon>Bacteria</taxon>
        <taxon>Bacillati</taxon>
        <taxon>Bacillota</taxon>
        <taxon>Bacilli</taxon>
        <taxon>Bacillales</taxon>
        <taxon>Paenibacillaceae</taxon>
        <taxon>Paenibacillus</taxon>
    </lineage>
</organism>
<reference evidence="3 4" key="1">
    <citation type="submission" date="2020-04" db="EMBL/GenBank/DDBJ databases">
        <title>Paenibacillus algicola sp. nov., a novel marine bacterium producing alginate lyase.</title>
        <authorList>
            <person name="Huang H."/>
        </authorList>
    </citation>
    <scope>NUCLEOTIDE SEQUENCE [LARGE SCALE GENOMIC DNA]</scope>
    <source>
        <strain evidence="3 4">L7-75</strain>
    </source>
</reference>
<gene>
    <name evidence="3" type="ORF">HII30_03215</name>
</gene>
<feature type="chain" id="PRO_5032691903" description="N-terminal domain of peptidoglycan hydrolase CwlO-containing protein" evidence="2">
    <location>
        <begin position="30"/>
        <end position="370"/>
    </location>
</feature>
<evidence type="ECO:0008006" key="5">
    <source>
        <dbReference type="Google" id="ProtNLM"/>
    </source>
</evidence>
<sequence>MNIRTWRPFILLGLCMVLTFLSITPGTSAAEPYSMPVESEEARKLLQDSLSIVEIDREIGRIEIQQTKLRTLQRSLERDITRLEKDIHVRREQAGAVLREYYMGERKTLFTLLLSASSMSSFFRIMEFYDLIIQNDRQVLQAYDNEYRALAKAKNDALRNASQLEEVRNRLILQRERVLALEEQVSSGVLASGNPEAMSRLIQEFTLYWENVGLYEVKKHFQALADAMNNLPDFIQNGDSMLKTNGRQYSINLHEDELNRFLRSQNELFNTFAFRFNDGKVIAEGENGNLSLRIEGHYSIVNDPDNAILFQVDKLVFNQLELPDTTRLELQEEFDMNFYPKQLVSFLKATKVSSTDQRLLVTLELDLKNK</sequence>
<feature type="signal peptide" evidence="2">
    <location>
        <begin position="1"/>
        <end position="29"/>
    </location>
</feature>
<evidence type="ECO:0000313" key="4">
    <source>
        <dbReference type="Proteomes" id="UP000565468"/>
    </source>
</evidence>
<dbReference type="EMBL" id="JABBPN010000002">
    <property type="protein sequence ID" value="NMO94798.1"/>
    <property type="molecule type" value="Genomic_DNA"/>
</dbReference>
<dbReference type="RefSeq" id="WP_169503490.1">
    <property type="nucleotide sequence ID" value="NZ_JABBPN010000002.1"/>
</dbReference>
<keyword evidence="4" id="KW-1185">Reference proteome</keyword>
<evidence type="ECO:0000256" key="1">
    <source>
        <dbReference type="SAM" id="Coils"/>
    </source>
</evidence>
<comment type="caution">
    <text evidence="3">The sequence shown here is derived from an EMBL/GenBank/DDBJ whole genome shotgun (WGS) entry which is preliminary data.</text>
</comment>
<dbReference type="Proteomes" id="UP000565468">
    <property type="component" value="Unassembled WGS sequence"/>
</dbReference>
<dbReference type="AlphaFoldDB" id="A0A848M1J6"/>
<dbReference type="Gene3D" id="6.10.250.3150">
    <property type="match status" value="1"/>
</dbReference>